<keyword evidence="1" id="KW-1133">Transmembrane helix</keyword>
<name>A0A0L7QJC4_9HYME</name>
<keyword evidence="3" id="KW-1185">Reference proteome</keyword>
<accession>A0A0L7QJC4</accession>
<reference evidence="3" key="1">
    <citation type="submission" date="2015-07" db="EMBL/GenBank/DDBJ databases">
        <title>The genome of Habropoda laboriosa.</title>
        <authorList>
            <person name="Pan H."/>
            <person name="Kapheim K."/>
        </authorList>
    </citation>
    <scope>NUCLEOTIDE SEQUENCE [LARGE SCALE GENOMIC DNA]</scope>
</reference>
<feature type="non-terminal residue" evidence="2">
    <location>
        <position position="1"/>
    </location>
</feature>
<evidence type="ECO:0000313" key="2">
    <source>
        <dbReference type="EMBL" id="KOC58669.1"/>
    </source>
</evidence>
<organism evidence="2 3">
    <name type="scientific">Habropoda laboriosa</name>
    <dbReference type="NCBI Taxonomy" id="597456"/>
    <lineage>
        <taxon>Eukaryota</taxon>
        <taxon>Metazoa</taxon>
        <taxon>Ecdysozoa</taxon>
        <taxon>Arthropoda</taxon>
        <taxon>Hexapoda</taxon>
        <taxon>Insecta</taxon>
        <taxon>Pterygota</taxon>
        <taxon>Neoptera</taxon>
        <taxon>Endopterygota</taxon>
        <taxon>Hymenoptera</taxon>
        <taxon>Apocrita</taxon>
        <taxon>Aculeata</taxon>
        <taxon>Apoidea</taxon>
        <taxon>Anthophila</taxon>
        <taxon>Apidae</taxon>
        <taxon>Habropoda</taxon>
    </lineage>
</organism>
<evidence type="ECO:0000313" key="3">
    <source>
        <dbReference type="Proteomes" id="UP000053825"/>
    </source>
</evidence>
<protein>
    <submittedName>
        <fullName evidence="2">Uncharacterized protein</fullName>
    </submittedName>
</protein>
<proteinExistence type="predicted"/>
<evidence type="ECO:0000256" key="1">
    <source>
        <dbReference type="SAM" id="Phobius"/>
    </source>
</evidence>
<feature type="transmembrane region" description="Helical" evidence="1">
    <location>
        <begin position="20"/>
        <end position="37"/>
    </location>
</feature>
<dbReference type="Proteomes" id="UP000053825">
    <property type="component" value="Unassembled WGS sequence"/>
</dbReference>
<keyword evidence="1" id="KW-0472">Membrane</keyword>
<dbReference type="EMBL" id="LHQN01026245">
    <property type="protein sequence ID" value="KOC58669.1"/>
    <property type="molecule type" value="Genomic_DNA"/>
</dbReference>
<sequence>IANSLAVAIYSEGYSSLFKLFKTMSIIIGLIALNFAMERDTKRILVADRRHHAASKEAKI</sequence>
<gene>
    <name evidence="2" type="ORF">WH47_07700</name>
</gene>
<dbReference type="AlphaFoldDB" id="A0A0L7QJC4"/>
<keyword evidence="1" id="KW-0812">Transmembrane</keyword>
<comment type="caution">
    <text evidence="2">The sequence shown here is derived from an EMBL/GenBank/DDBJ whole genome shotgun (WGS) entry which is preliminary data.</text>
</comment>